<name>A0A8S3Z956_9EUPU</name>
<evidence type="ECO:0000313" key="8">
    <source>
        <dbReference type="EMBL" id="CAG5124310.1"/>
    </source>
</evidence>
<evidence type="ECO:0000256" key="6">
    <source>
        <dbReference type="ARBA" id="ARBA00034482"/>
    </source>
</evidence>
<dbReference type="GO" id="GO:0072659">
    <property type="term" value="P:protein localization to plasma membrane"/>
    <property type="evidence" value="ECO:0007669"/>
    <property type="project" value="TreeGrafter"/>
</dbReference>
<accession>A0A8S3Z956</accession>
<dbReference type="PANTHER" id="PTHR31220:SF1">
    <property type="entry name" value="GH21176P"/>
    <property type="match status" value="1"/>
</dbReference>
<dbReference type="Pfam" id="PF09790">
    <property type="entry name" value="Hyccin"/>
    <property type="match status" value="1"/>
</dbReference>
<reference evidence="8" key="1">
    <citation type="submission" date="2021-04" db="EMBL/GenBank/DDBJ databases">
        <authorList>
            <consortium name="Molecular Ecology Group"/>
        </authorList>
    </citation>
    <scope>NUCLEOTIDE SEQUENCE</scope>
</reference>
<organism evidence="8 9">
    <name type="scientific">Candidula unifasciata</name>
    <dbReference type="NCBI Taxonomy" id="100452"/>
    <lineage>
        <taxon>Eukaryota</taxon>
        <taxon>Metazoa</taxon>
        <taxon>Spiralia</taxon>
        <taxon>Lophotrochozoa</taxon>
        <taxon>Mollusca</taxon>
        <taxon>Gastropoda</taxon>
        <taxon>Heterobranchia</taxon>
        <taxon>Euthyneura</taxon>
        <taxon>Panpulmonata</taxon>
        <taxon>Eupulmonata</taxon>
        <taxon>Stylommatophora</taxon>
        <taxon>Helicina</taxon>
        <taxon>Helicoidea</taxon>
        <taxon>Geomitridae</taxon>
        <taxon>Candidula</taxon>
    </lineage>
</organism>
<feature type="compositionally biased region" description="Low complexity" evidence="7">
    <location>
        <begin position="319"/>
        <end position="352"/>
    </location>
</feature>
<evidence type="ECO:0000256" key="3">
    <source>
        <dbReference type="ARBA" id="ARBA00022475"/>
    </source>
</evidence>
<evidence type="ECO:0000256" key="4">
    <source>
        <dbReference type="ARBA" id="ARBA00022490"/>
    </source>
</evidence>
<gene>
    <name evidence="8" type="ORF">CUNI_LOCUS9868</name>
</gene>
<keyword evidence="4" id="KW-0963">Cytoplasm</keyword>
<feature type="compositionally biased region" description="Polar residues" evidence="7">
    <location>
        <begin position="306"/>
        <end position="318"/>
    </location>
</feature>
<feature type="compositionally biased region" description="Basic and acidic residues" evidence="7">
    <location>
        <begin position="264"/>
        <end position="286"/>
    </location>
</feature>
<keyword evidence="5" id="KW-0472">Membrane</keyword>
<comment type="caution">
    <text evidence="8">The sequence shown here is derived from an EMBL/GenBank/DDBJ whole genome shotgun (WGS) entry which is preliminary data.</text>
</comment>
<dbReference type="EMBL" id="CAJHNH020001756">
    <property type="protein sequence ID" value="CAG5124310.1"/>
    <property type="molecule type" value="Genomic_DNA"/>
</dbReference>
<dbReference type="Proteomes" id="UP000678393">
    <property type="component" value="Unassembled WGS sequence"/>
</dbReference>
<feature type="compositionally biased region" description="Basic and acidic residues" evidence="7">
    <location>
        <begin position="247"/>
        <end position="256"/>
    </location>
</feature>
<keyword evidence="3" id="KW-1003">Cell membrane</keyword>
<keyword evidence="9" id="KW-1185">Reference proteome</keyword>
<feature type="compositionally biased region" description="Polar residues" evidence="7">
    <location>
        <begin position="233"/>
        <end position="243"/>
    </location>
</feature>
<dbReference type="PANTHER" id="PTHR31220">
    <property type="entry name" value="HYCCIN RELATED"/>
    <property type="match status" value="1"/>
</dbReference>
<evidence type="ECO:0000256" key="2">
    <source>
        <dbReference type="ARBA" id="ARBA00004514"/>
    </source>
</evidence>
<feature type="region of interest" description="Disordered" evidence="7">
    <location>
        <begin position="306"/>
        <end position="437"/>
    </location>
</feature>
<comment type="similarity">
    <text evidence="6">Belongs to the Hyccin family.</text>
</comment>
<evidence type="ECO:0000256" key="1">
    <source>
        <dbReference type="ARBA" id="ARBA00004236"/>
    </source>
</evidence>
<evidence type="ECO:0000256" key="7">
    <source>
        <dbReference type="SAM" id="MobiDB-lite"/>
    </source>
</evidence>
<dbReference type="OrthoDB" id="18937at2759"/>
<dbReference type="InterPro" id="IPR018619">
    <property type="entry name" value="Hyccin"/>
</dbReference>
<dbReference type="AlphaFoldDB" id="A0A8S3Z956"/>
<feature type="compositionally biased region" description="Polar residues" evidence="7">
    <location>
        <begin position="353"/>
        <end position="386"/>
    </location>
</feature>
<proteinExistence type="inferred from homology"/>
<feature type="compositionally biased region" description="Low complexity" evidence="7">
    <location>
        <begin position="390"/>
        <end position="421"/>
    </location>
</feature>
<dbReference type="GO" id="GO:0046854">
    <property type="term" value="P:phosphatidylinositol phosphate biosynthetic process"/>
    <property type="evidence" value="ECO:0007669"/>
    <property type="project" value="TreeGrafter"/>
</dbReference>
<evidence type="ECO:0000256" key="5">
    <source>
        <dbReference type="ARBA" id="ARBA00023136"/>
    </source>
</evidence>
<evidence type="ECO:0000313" key="9">
    <source>
        <dbReference type="Proteomes" id="UP000678393"/>
    </source>
</evidence>
<dbReference type="GO" id="GO:0005829">
    <property type="term" value="C:cytosol"/>
    <property type="evidence" value="ECO:0007669"/>
    <property type="project" value="UniProtKB-SubCell"/>
</dbReference>
<feature type="region of interest" description="Disordered" evidence="7">
    <location>
        <begin position="215"/>
        <end position="286"/>
    </location>
</feature>
<sequence>MLRYGPFPQYERFSARNRFIILAYIMQHYNVNIDSFHTYSLQVLCQVTSKLSSTGFNISQDCGSHHQPRINVNPPLLLEFLFAVYFALFNGHHKIAMEAVQAVHNRSSFELYSDILLVTGAILNSYCYGTLQFDITHANLGAQKTAQVLKNLVTNASFKAKKLPDDIDIVEEVQQRLPAIMEDQEYSLAKGLKNRLMNFGGKLGVDRNKNRDAIKQDGEMSSPKQGGKVELSDSASGSGQSPGCSGDGRDSSEPQKGKGSSRNGSDRSGAHGPEAHGKGSSEEKHVKISTSTIVFSKKSGILRQVSLGSSGAWSKTTDSSTKASYSFTSSSPSSTSSLLTKSSSSTHNKSVSGHNSTITNNIAHSTSKTNSSEITHGYMTQSLTSRNESKLTSGASSSSSSSSALLQPSSHAFANSSHNSSEPLLGQHCSSSSQPAAAAKSYSTFAETFLANRKRSSQKSINNSSASTDL</sequence>
<protein>
    <submittedName>
        <fullName evidence="8">Uncharacterized protein</fullName>
    </submittedName>
</protein>
<comment type="subcellular location">
    <subcellularLocation>
        <location evidence="1">Cell membrane</location>
    </subcellularLocation>
    <subcellularLocation>
        <location evidence="2">Cytoplasm</location>
        <location evidence="2">Cytosol</location>
    </subcellularLocation>
</comment>
<dbReference type="GO" id="GO:0005886">
    <property type="term" value="C:plasma membrane"/>
    <property type="evidence" value="ECO:0007669"/>
    <property type="project" value="UniProtKB-SubCell"/>
</dbReference>